<name>A0A645BLJ3_9ZZZZ</name>
<reference evidence="1" key="1">
    <citation type="submission" date="2019-08" db="EMBL/GenBank/DDBJ databases">
        <authorList>
            <person name="Kucharzyk K."/>
            <person name="Murdoch R.W."/>
            <person name="Higgins S."/>
            <person name="Loffler F."/>
        </authorList>
    </citation>
    <scope>NUCLEOTIDE SEQUENCE</scope>
</reference>
<dbReference type="AlphaFoldDB" id="A0A645BLJ3"/>
<gene>
    <name evidence="1" type="ORF">SDC9_112902</name>
</gene>
<evidence type="ECO:0000313" key="1">
    <source>
        <dbReference type="EMBL" id="MPM65998.1"/>
    </source>
</evidence>
<sequence>MPAAVEALGAGVDKYHFAAVGFKPFGGDRDALLGLGGSGLHRRRLQRPSCRYLAGVGHIGRRLGGSGLRGRGFGLRLRGRALCRFSRLYRLSRFALSRFSLDRRGRGCRIFLWLRRSDGRRALVVR</sequence>
<proteinExistence type="predicted"/>
<protein>
    <submittedName>
        <fullName evidence="1">Uncharacterized protein</fullName>
    </submittedName>
</protein>
<comment type="caution">
    <text evidence="1">The sequence shown here is derived from an EMBL/GenBank/DDBJ whole genome shotgun (WGS) entry which is preliminary data.</text>
</comment>
<accession>A0A645BLJ3</accession>
<organism evidence="1">
    <name type="scientific">bioreactor metagenome</name>
    <dbReference type="NCBI Taxonomy" id="1076179"/>
    <lineage>
        <taxon>unclassified sequences</taxon>
        <taxon>metagenomes</taxon>
        <taxon>ecological metagenomes</taxon>
    </lineage>
</organism>
<dbReference type="EMBL" id="VSSQ01020829">
    <property type="protein sequence ID" value="MPM65998.1"/>
    <property type="molecule type" value="Genomic_DNA"/>
</dbReference>